<keyword evidence="4 8" id="KW-0285">Flavoprotein</keyword>
<dbReference type="InterPro" id="IPR005101">
    <property type="entry name" value="Cryptochr/Photolyase_FAD-bd"/>
</dbReference>
<evidence type="ECO:0000259" key="11">
    <source>
        <dbReference type="PROSITE" id="PS51645"/>
    </source>
</evidence>
<evidence type="ECO:0000256" key="3">
    <source>
        <dbReference type="ARBA" id="ARBA00014046"/>
    </source>
</evidence>
<dbReference type="Gene3D" id="1.10.579.10">
    <property type="entry name" value="DNA Cyclobutane Dipyrimidine Photolyase, subunit A, domain 3"/>
    <property type="match status" value="1"/>
</dbReference>
<keyword evidence="13" id="KW-1185">Reference proteome</keyword>
<dbReference type="PROSITE" id="PS00394">
    <property type="entry name" value="DNA_PHOTOLYASES_1_1"/>
    <property type="match status" value="1"/>
</dbReference>
<sequence length="497" mass="55454">MRSDTKPITSHLTSRRSALVWFRDDLRLGDNPTLTAALTSGLPVTALYIFDDATPGPRALGAASRWWLAQSLKSLAADCTKIGLPFAVRRGSAKTMVAEAAEEAGAEAAFWSRRYSADLSNIDAAVEEELSAKGVRVESFNASLLREPWEVKAKTGGPLKVFSPYWRAANTMGEPAAPLPRPKKADVIAGPTLGGVEIEALGLEPTTPDWAGSLREVWTPGETGAVEAVERFLEEGLKGYAENRDRPDMEATSRMSPRLRFGEVSPRQLWHAVERAKEEGMATSRDVEKFRTELGWREFSYHLLHHFPDLSTRNFQERFDAFPWSPPKPEHRRAWRKGLTGYPIVDAGMRQLWTTGWLHNRVRMIVASFLIKDLLIDWRDGEDWFWDTLVDADHANNAASWQWVAGSGADAAPYFRVFNPTLQGQKFDPNGDYVRAFVPELSKLPAKWIHMPWEAPGEVMRAAGVTLGKTYPEPIVDHYVARDRALAAFAKLKAASA</sequence>
<dbReference type="PANTHER" id="PTHR11455:SF9">
    <property type="entry name" value="CRYPTOCHROME CIRCADIAN CLOCK 5 ISOFORM X1"/>
    <property type="match status" value="1"/>
</dbReference>
<evidence type="ECO:0000313" key="13">
    <source>
        <dbReference type="Proteomes" id="UP000291613"/>
    </source>
</evidence>
<reference evidence="12 13" key="1">
    <citation type="submission" date="2019-02" db="EMBL/GenBank/DDBJ databases">
        <title>Hansschlegelia quercus sp. nov., a novel methylotrophic bacterium from buds of oak (Quercus robur L.).</title>
        <authorList>
            <person name="Agafonova N.V."/>
            <person name="Kaparullina E.N."/>
            <person name="Grouzdev D.S."/>
            <person name="Doronina N.V."/>
        </authorList>
    </citation>
    <scope>NUCLEOTIDE SEQUENCE [LARGE SCALE GENOMIC DNA]</scope>
    <source>
        <strain evidence="12 13">Dub</strain>
    </source>
</reference>
<evidence type="ECO:0000256" key="7">
    <source>
        <dbReference type="ARBA" id="ARBA00033999"/>
    </source>
</evidence>
<dbReference type="GO" id="GO:0000719">
    <property type="term" value="P:photoreactive repair"/>
    <property type="evidence" value="ECO:0007669"/>
    <property type="project" value="UniProtKB-ARBA"/>
</dbReference>
<dbReference type="GO" id="GO:0003904">
    <property type="term" value="F:deoxyribodipyrimidine photo-lyase activity"/>
    <property type="evidence" value="ECO:0007669"/>
    <property type="project" value="UniProtKB-EC"/>
</dbReference>
<dbReference type="GO" id="GO:0009416">
    <property type="term" value="P:response to light stimulus"/>
    <property type="evidence" value="ECO:0007669"/>
    <property type="project" value="TreeGrafter"/>
</dbReference>
<evidence type="ECO:0000256" key="5">
    <source>
        <dbReference type="ARBA" id="ARBA00022827"/>
    </source>
</evidence>
<dbReference type="Pfam" id="PF00875">
    <property type="entry name" value="DNA_photolyase"/>
    <property type="match status" value="1"/>
</dbReference>
<dbReference type="EMBL" id="SIUB01000002">
    <property type="protein sequence ID" value="TBN54205.1"/>
    <property type="molecule type" value="Genomic_DNA"/>
</dbReference>
<comment type="caution">
    <text evidence="12">The sequence shown here is derived from an EMBL/GenBank/DDBJ whole genome shotgun (WGS) entry which is preliminary data.</text>
</comment>
<dbReference type="EC" id="4.1.99.3" evidence="2"/>
<evidence type="ECO:0000256" key="10">
    <source>
        <dbReference type="RuleBase" id="RU004182"/>
    </source>
</evidence>
<gene>
    <name evidence="12" type="ORF">EYR15_04970</name>
</gene>
<dbReference type="Gene3D" id="3.40.50.620">
    <property type="entry name" value="HUPs"/>
    <property type="match status" value="1"/>
</dbReference>
<keyword evidence="5 8" id="KW-0274">FAD</keyword>
<dbReference type="GO" id="GO:0003677">
    <property type="term" value="F:DNA binding"/>
    <property type="evidence" value="ECO:0007669"/>
    <property type="project" value="TreeGrafter"/>
</dbReference>
<dbReference type="FunFam" id="1.10.579.10:FF:000003">
    <property type="entry name" value="Deoxyribodipyrimidine photo-lyase"/>
    <property type="match status" value="1"/>
</dbReference>
<proteinExistence type="inferred from homology"/>
<comment type="similarity">
    <text evidence="10">Belongs to the DNA photolyase family.</text>
</comment>
<dbReference type="Proteomes" id="UP000291613">
    <property type="component" value="Unassembled WGS sequence"/>
</dbReference>
<dbReference type="PROSITE" id="PS51645">
    <property type="entry name" value="PHR_CRY_ALPHA_BETA"/>
    <property type="match status" value="1"/>
</dbReference>
<keyword evidence="12" id="KW-0456">Lyase</keyword>
<keyword evidence="6 10" id="KW-0157">Chromophore</keyword>
<dbReference type="InterPro" id="IPR014729">
    <property type="entry name" value="Rossmann-like_a/b/a_fold"/>
</dbReference>
<evidence type="ECO:0000256" key="1">
    <source>
        <dbReference type="ARBA" id="ARBA00001932"/>
    </source>
</evidence>
<evidence type="ECO:0000256" key="4">
    <source>
        <dbReference type="ARBA" id="ARBA00022630"/>
    </source>
</evidence>
<dbReference type="Gene3D" id="1.25.40.80">
    <property type="match status" value="1"/>
</dbReference>
<feature type="binding site" evidence="8">
    <location>
        <position position="290"/>
    </location>
    <ligand>
        <name>FAD</name>
        <dbReference type="ChEBI" id="CHEBI:57692"/>
    </ligand>
</feature>
<feature type="binding site" evidence="8">
    <location>
        <begin position="252"/>
        <end position="256"/>
    </location>
    <ligand>
        <name>FAD</name>
        <dbReference type="ChEBI" id="CHEBI:57692"/>
    </ligand>
</feature>
<comment type="catalytic activity">
    <reaction evidence="7">
        <text>cyclobutadipyrimidine (in DNA) = 2 pyrimidine residues (in DNA).</text>
        <dbReference type="EC" id="4.1.99.3"/>
    </reaction>
</comment>
<dbReference type="AlphaFoldDB" id="A0A4Q9GM59"/>
<evidence type="ECO:0000256" key="9">
    <source>
        <dbReference type="PIRSR" id="PIRSR602081-2"/>
    </source>
</evidence>
<dbReference type="PRINTS" id="PR00147">
    <property type="entry name" value="DNAPHOTLYASE"/>
</dbReference>
<dbReference type="InterPro" id="IPR018394">
    <property type="entry name" value="DNA_photolyase_1_CS_C"/>
</dbReference>
<dbReference type="SUPFAM" id="SSF52425">
    <property type="entry name" value="Cryptochrome/photolyase, N-terminal domain"/>
    <property type="match status" value="1"/>
</dbReference>
<dbReference type="RefSeq" id="WP_131001799.1">
    <property type="nucleotide sequence ID" value="NZ_JBHSZR010000005.1"/>
</dbReference>
<organism evidence="12 13">
    <name type="scientific">Hansschlegelia quercus</name>
    <dbReference type="NCBI Taxonomy" id="2528245"/>
    <lineage>
        <taxon>Bacteria</taxon>
        <taxon>Pseudomonadati</taxon>
        <taxon>Pseudomonadota</taxon>
        <taxon>Alphaproteobacteria</taxon>
        <taxon>Hyphomicrobiales</taxon>
        <taxon>Methylopilaceae</taxon>
        <taxon>Hansschlegelia</taxon>
    </lineage>
</organism>
<name>A0A4Q9GM59_9HYPH</name>
<feature type="binding site" evidence="8">
    <location>
        <begin position="391"/>
        <end position="393"/>
    </location>
    <ligand>
        <name>FAD</name>
        <dbReference type="ChEBI" id="CHEBI:57692"/>
    </ligand>
</feature>
<comment type="cofactor">
    <cofactor evidence="1">
        <name>(6R)-5,10-methylene-5,6,7,8-tetrahydrofolate</name>
        <dbReference type="ChEBI" id="CHEBI:15636"/>
    </cofactor>
</comment>
<comment type="cofactor">
    <cofactor evidence="8">
        <name>FAD</name>
        <dbReference type="ChEBI" id="CHEBI:57692"/>
    </cofactor>
    <text evidence="8">Binds 1 FAD per subunit.</text>
</comment>
<feature type="site" description="Electron transfer via tryptophanyl radical" evidence="9">
    <location>
        <position position="378"/>
    </location>
</feature>
<evidence type="ECO:0000256" key="8">
    <source>
        <dbReference type="PIRSR" id="PIRSR602081-1"/>
    </source>
</evidence>
<feature type="domain" description="Photolyase/cryptochrome alpha/beta" evidence="11">
    <location>
        <begin position="16"/>
        <end position="145"/>
    </location>
</feature>
<dbReference type="InterPro" id="IPR002081">
    <property type="entry name" value="Cryptochrome/DNA_photolyase_1"/>
</dbReference>
<feature type="site" description="Electron transfer via tryptophanyl radical" evidence="9">
    <location>
        <position position="324"/>
    </location>
</feature>
<evidence type="ECO:0000256" key="6">
    <source>
        <dbReference type="ARBA" id="ARBA00022991"/>
    </source>
</evidence>
<dbReference type="InterPro" id="IPR036155">
    <property type="entry name" value="Crypto/Photolyase_N_sf"/>
</dbReference>
<evidence type="ECO:0000256" key="2">
    <source>
        <dbReference type="ARBA" id="ARBA00013149"/>
    </source>
</evidence>
<feature type="site" description="Electron transfer via tryptophanyl radical" evidence="9">
    <location>
        <position position="401"/>
    </location>
</feature>
<dbReference type="OrthoDB" id="9772484at2"/>
<dbReference type="Pfam" id="PF03441">
    <property type="entry name" value="FAD_binding_7"/>
    <property type="match status" value="1"/>
</dbReference>
<dbReference type="PROSITE" id="PS00691">
    <property type="entry name" value="DNA_PHOTOLYASES_1_2"/>
    <property type="match status" value="1"/>
</dbReference>
<evidence type="ECO:0000313" key="12">
    <source>
        <dbReference type="EMBL" id="TBN54205.1"/>
    </source>
</evidence>
<feature type="binding site" evidence="8">
    <location>
        <position position="240"/>
    </location>
    <ligand>
        <name>FAD</name>
        <dbReference type="ChEBI" id="CHEBI:57692"/>
    </ligand>
</feature>
<dbReference type="PANTHER" id="PTHR11455">
    <property type="entry name" value="CRYPTOCHROME"/>
    <property type="match status" value="1"/>
</dbReference>
<dbReference type="InterPro" id="IPR006050">
    <property type="entry name" value="DNA_photolyase_N"/>
</dbReference>
<protein>
    <recommendedName>
        <fullName evidence="3">Deoxyribodipyrimidine photo-lyase</fullName>
        <ecNumber evidence="2">4.1.99.3</ecNumber>
    </recommendedName>
</protein>
<dbReference type="GO" id="GO:0071949">
    <property type="term" value="F:FAD binding"/>
    <property type="evidence" value="ECO:0007669"/>
    <property type="project" value="TreeGrafter"/>
</dbReference>
<dbReference type="InterPro" id="IPR036134">
    <property type="entry name" value="Crypto/Photolyase_FAD-like_sf"/>
</dbReference>
<dbReference type="SUPFAM" id="SSF48173">
    <property type="entry name" value="Cryptochrome/photolyase FAD-binding domain"/>
    <property type="match status" value="1"/>
</dbReference>
<accession>A0A4Q9GM59</accession>